<feature type="transmembrane region" description="Helical" evidence="1">
    <location>
        <begin position="98"/>
        <end position="117"/>
    </location>
</feature>
<feature type="transmembrane region" description="Helical" evidence="1">
    <location>
        <begin position="169"/>
        <end position="187"/>
    </location>
</feature>
<dbReference type="Pfam" id="PF16980">
    <property type="entry name" value="CitMHS_2"/>
    <property type="match status" value="1"/>
</dbReference>
<feature type="chain" id="PRO_5012279300" evidence="2">
    <location>
        <begin position="25"/>
        <end position="482"/>
    </location>
</feature>
<feature type="transmembrane region" description="Helical" evidence="1">
    <location>
        <begin position="34"/>
        <end position="54"/>
    </location>
</feature>
<keyword evidence="2" id="KW-0732">Signal</keyword>
<dbReference type="AlphaFoldDB" id="A0A1V2H891"/>
<organism evidence="3 4">
    <name type="scientific">Teichococcus deserti</name>
    <dbReference type="NCBI Taxonomy" id="1817963"/>
    <lineage>
        <taxon>Bacteria</taxon>
        <taxon>Pseudomonadati</taxon>
        <taxon>Pseudomonadota</taxon>
        <taxon>Alphaproteobacteria</taxon>
        <taxon>Acetobacterales</taxon>
        <taxon>Roseomonadaceae</taxon>
        <taxon>Roseomonas</taxon>
    </lineage>
</organism>
<evidence type="ECO:0000256" key="2">
    <source>
        <dbReference type="SAM" id="SignalP"/>
    </source>
</evidence>
<evidence type="ECO:0000313" key="4">
    <source>
        <dbReference type="Proteomes" id="UP000188879"/>
    </source>
</evidence>
<dbReference type="Proteomes" id="UP000188879">
    <property type="component" value="Unassembled WGS sequence"/>
</dbReference>
<keyword evidence="1" id="KW-0472">Membrane</keyword>
<feature type="transmembrane region" description="Helical" evidence="1">
    <location>
        <begin position="66"/>
        <end position="86"/>
    </location>
</feature>
<feature type="signal peptide" evidence="2">
    <location>
        <begin position="1"/>
        <end position="24"/>
    </location>
</feature>
<keyword evidence="4" id="KW-1185">Reference proteome</keyword>
<name>A0A1V2H891_9PROT</name>
<feature type="transmembrane region" description="Helical" evidence="1">
    <location>
        <begin position="458"/>
        <end position="481"/>
    </location>
</feature>
<dbReference type="InterPro" id="IPR031566">
    <property type="entry name" value="CitMHS_2"/>
</dbReference>
<dbReference type="EMBL" id="MLCO01000011">
    <property type="protein sequence ID" value="ONG58828.1"/>
    <property type="molecule type" value="Genomic_DNA"/>
</dbReference>
<keyword evidence="1" id="KW-0812">Transmembrane</keyword>
<feature type="transmembrane region" description="Helical" evidence="1">
    <location>
        <begin position="301"/>
        <end position="318"/>
    </location>
</feature>
<feature type="transmembrane region" description="Helical" evidence="1">
    <location>
        <begin position="207"/>
        <end position="226"/>
    </location>
</feature>
<feature type="transmembrane region" description="Helical" evidence="1">
    <location>
        <begin position="260"/>
        <end position="281"/>
    </location>
</feature>
<dbReference type="RefSeq" id="WP_076955631.1">
    <property type="nucleotide sequence ID" value="NZ_MLCO01000011.1"/>
</dbReference>
<evidence type="ECO:0000256" key="1">
    <source>
        <dbReference type="SAM" id="Phobius"/>
    </source>
</evidence>
<sequence length="482" mass="50221">MRQAGGVGVAGAAALLGMAGPAAAAEAGPAMTSLAWGLPFAGLLLSIALLPLLAPKLWHPHFGKIAGVWTALFLVPFAAVFGLGAAADEFAHVMLAEYLPFIALLLALFTTGGGVLLRGHLVGTPGVNTTILGVGTLLASVMGTTGASMLLIRPMLRANAGRRHRMHSFVFFIFLVSNIGGVLTPLGDPPLYLGFLQGVSFFWPTQNLLGEFLFCAVLLLGIYFVIDSLAYAREKKAEVEAGAEAAEHAEHAEAPPGERLAISGWVNVALLGGVLAVVLMQGLWQPGQVALAGQAVGVERLVAMGLLLAITFASIALTPRALRHENDFSWDAMQEVAKLFAGIFLTMAPVLAMLKAGAAGPMASLVALTSDAAGQPVPWVYFWLTGALSSFLDNAPTYLVFFNLAGGDAARLMAEGAPVLAAISAGAVFMGANSYIGNAPNFMVKAIVEAQGVRMPSFFGYVGWALVFLVPTFALATLLFFV</sequence>
<keyword evidence="1" id="KW-1133">Transmembrane helix</keyword>
<feature type="transmembrane region" description="Helical" evidence="1">
    <location>
        <begin position="380"/>
        <end position="405"/>
    </location>
</feature>
<feature type="transmembrane region" description="Helical" evidence="1">
    <location>
        <begin position="339"/>
        <end position="360"/>
    </location>
</feature>
<proteinExistence type="predicted"/>
<gene>
    <name evidence="3" type="ORF">BKE38_01610</name>
</gene>
<comment type="caution">
    <text evidence="3">The sequence shown here is derived from an EMBL/GenBank/DDBJ whole genome shotgun (WGS) entry which is preliminary data.</text>
</comment>
<feature type="transmembrane region" description="Helical" evidence="1">
    <location>
        <begin position="417"/>
        <end position="438"/>
    </location>
</feature>
<accession>A0A1V2H891</accession>
<evidence type="ECO:0000313" key="3">
    <source>
        <dbReference type="EMBL" id="ONG58828.1"/>
    </source>
</evidence>
<reference evidence="3 4" key="1">
    <citation type="submission" date="2016-10" db="EMBL/GenBank/DDBJ databases">
        <title>Draft Genome sequence of Roseomonas sp. strain M3.</title>
        <authorList>
            <person name="Subhash Y."/>
            <person name="Lee S."/>
        </authorList>
    </citation>
    <scope>NUCLEOTIDE SEQUENCE [LARGE SCALE GENOMIC DNA]</scope>
    <source>
        <strain evidence="3 4">M3</strain>
    </source>
</reference>
<protein>
    <submittedName>
        <fullName evidence="3">Sodium:proton antiporter</fullName>
    </submittedName>
</protein>